<keyword evidence="7" id="KW-0411">Iron-sulfur</keyword>
<sequence length="571" mass="60066">MRGPSSSHSAAALRIGRLARDLMRSGGDPGDAAFPRGGLVHVEYDPNGSLVTTHRGQGSDMGLAGGLLGWAPDDPRLPDYLEHMRKERLVCEVAYTSYGARHPNTYKLHLEDSKGRVHNMAAISTGGGIIELEEVDGLPVHSFGDFHETLFFLTGMSRVSEALSLAQADPCVLHAAVVQQQSDALHEPLTPRGALAALQIKSRAALPEGLIQALKTDLSAESVRCFEPVLPILSSPTFHLPFSNASEIKQQMNACPDRPLWSWALDYETARGGISEREALDRMAHLVHVFRGAVDSGRRGTSYDDRILPTQAPSLATAMSQGRVLGGDLLNSVILYVTSIMEVKSSMGLIVAAPTAGSCGACPGAVLAVADSLGSTERQVCEAFLVAGLIGVFIQRDATFAAEVGGCMAECGAGSSMAAAAIVSLAGGSNEQALAAASLALQNAFGMTCDPIGNRVEAPCLGKNVLAASNALSCANMALSDFTAVVPLDEVILAMDSVGKQMPRELRCTGLGGLATTPTGLRILEELEPDSAVNPPTHEEEEQEDTMQRGKTLATATQRRPRGVGGHKTPC</sequence>
<dbReference type="AlphaFoldDB" id="A0A7S2S0B1"/>
<dbReference type="GO" id="GO:0003941">
    <property type="term" value="F:L-serine ammonia-lyase activity"/>
    <property type="evidence" value="ECO:0007669"/>
    <property type="project" value="TreeGrafter"/>
</dbReference>
<proteinExistence type="predicted"/>
<dbReference type="InterPro" id="IPR051318">
    <property type="entry name" value="Fe-S_L-Ser"/>
</dbReference>
<evidence type="ECO:0000256" key="9">
    <source>
        <dbReference type="SAM" id="MobiDB-lite"/>
    </source>
</evidence>
<keyword evidence="5" id="KW-0479">Metal-binding</keyword>
<evidence type="ECO:0000256" key="5">
    <source>
        <dbReference type="ARBA" id="ARBA00022723"/>
    </source>
</evidence>
<dbReference type="InterPro" id="IPR029009">
    <property type="entry name" value="ASB_dom_sf"/>
</dbReference>
<evidence type="ECO:0000256" key="4">
    <source>
        <dbReference type="ARBA" id="ARBA00022485"/>
    </source>
</evidence>
<evidence type="ECO:0000256" key="1">
    <source>
        <dbReference type="ARBA" id="ARBA00001966"/>
    </source>
</evidence>
<dbReference type="PANTHER" id="PTHR30182:SF1">
    <property type="entry name" value="L-SERINE DEHYDRATASE 1"/>
    <property type="match status" value="1"/>
</dbReference>
<evidence type="ECO:0000256" key="8">
    <source>
        <dbReference type="ARBA" id="ARBA00023239"/>
    </source>
</evidence>
<protein>
    <recommendedName>
        <fullName evidence="10">Serine dehydratase-like alpha subunit domain-containing protein</fullName>
    </recommendedName>
</protein>
<evidence type="ECO:0000259" key="10">
    <source>
        <dbReference type="Pfam" id="PF03313"/>
    </source>
</evidence>
<keyword evidence="4" id="KW-0004">4Fe-4S</keyword>
<accession>A0A7S2S0B1</accession>
<reference evidence="11" key="1">
    <citation type="submission" date="2021-01" db="EMBL/GenBank/DDBJ databases">
        <authorList>
            <person name="Corre E."/>
            <person name="Pelletier E."/>
            <person name="Niang G."/>
            <person name="Scheremetjew M."/>
            <person name="Finn R."/>
            <person name="Kale V."/>
            <person name="Holt S."/>
            <person name="Cochrane G."/>
            <person name="Meng A."/>
            <person name="Brown T."/>
            <person name="Cohen L."/>
        </authorList>
    </citation>
    <scope>NUCLEOTIDE SEQUENCE</scope>
    <source>
        <strain evidence="11">CCMP1243</strain>
    </source>
</reference>
<feature type="domain" description="Serine dehydratase-like alpha subunit" evidence="10">
    <location>
        <begin position="261"/>
        <end position="515"/>
    </location>
</feature>
<dbReference type="InterPro" id="IPR036148">
    <property type="entry name" value="MmgE/PrpD_sf"/>
</dbReference>
<dbReference type="GO" id="GO:0046872">
    <property type="term" value="F:metal ion binding"/>
    <property type="evidence" value="ECO:0007669"/>
    <property type="project" value="UniProtKB-KW"/>
</dbReference>
<dbReference type="EMBL" id="HBHJ01014920">
    <property type="protein sequence ID" value="CAD9685776.1"/>
    <property type="molecule type" value="Transcribed_RNA"/>
</dbReference>
<name>A0A7S2S0B1_9STRA</name>
<dbReference type="GO" id="GO:0006094">
    <property type="term" value="P:gluconeogenesis"/>
    <property type="evidence" value="ECO:0007669"/>
    <property type="project" value="UniProtKB-KW"/>
</dbReference>
<evidence type="ECO:0000256" key="2">
    <source>
        <dbReference type="ARBA" id="ARBA00004742"/>
    </source>
</evidence>
<dbReference type="Gene3D" id="3.30.1330.90">
    <property type="entry name" value="D-3-phosphoglycerate dehydrogenase, domain 3"/>
    <property type="match status" value="1"/>
</dbReference>
<keyword evidence="3" id="KW-0312">Gluconeogenesis</keyword>
<dbReference type="Pfam" id="PF03313">
    <property type="entry name" value="SDH_alpha"/>
    <property type="match status" value="1"/>
</dbReference>
<dbReference type="PANTHER" id="PTHR30182">
    <property type="entry name" value="L-SERINE DEHYDRATASE"/>
    <property type="match status" value="1"/>
</dbReference>
<evidence type="ECO:0000256" key="3">
    <source>
        <dbReference type="ARBA" id="ARBA00022432"/>
    </source>
</evidence>
<evidence type="ECO:0000256" key="6">
    <source>
        <dbReference type="ARBA" id="ARBA00023004"/>
    </source>
</evidence>
<keyword evidence="6" id="KW-0408">Iron</keyword>
<dbReference type="SUPFAM" id="SSF143548">
    <property type="entry name" value="Serine metabolism enzymes domain"/>
    <property type="match status" value="1"/>
</dbReference>
<dbReference type="SUPFAM" id="SSF103378">
    <property type="entry name" value="2-methylcitrate dehydratase PrpD"/>
    <property type="match status" value="1"/>
</dbReference>
<evidence type="ECO:0000256" key="7">
    <source>
        <dbReference type="ARBA" id="ARBA00023014"/>
    </source>
</evidence>
<feature type="region of interest" description="Disordered" evidence="9">
    <location>
        <begin position="528"/>
        <end position="571"/>
    </location>
</feature>
<evidence type="ECO:0000313" key="11">
    <source>
        <dbReference type="EMBL" id="CAD9685776.1"/>
    </source>
</evidence>
<dbReference type="GO" id="GO:0051539">
    <property type="term" value="F:4 iron, 4 sulfur cluster binding"/>
    <property type="evidence" value="ECO:0007669"/>
    <property type="project" value="UniProtKB-KW"/>
</dbReference>
<gene>
    <name evidence="11" type="ORF">RMAR1173_LOCUS9828</name>
</gene>
<organism evidence="11">
    <name type="scientific">Rhizochromulina marina</name>
    <dbReference type="NCBI Taxonomy" id="1034831"/>
    <lineage>
        <taxon>Eukaryota</taxon>
        <taxon>Sar</taxon>
        <taxon>Stramenopiles</taxon>
        <taxon>Ochrophyta</taxon>
        <taxon>Dictyochophyceae</taxon>
        <taxon>Rhizochromulinales</taxon>
        <taxon>Rhizochromulina</taxon>
    </lineage>
</organism>
<dbReference type="InterPro" id="IPR005130">
    <property type="entry name" value="Ser_deHydtase-like_asu"/>
</dbReference>
<comment type="pathway">
    <text evidence="2">Carbohydrate biosynthesis; gluconeogenesis.</text>
</comment>
<comment type="cofactor">
    <cofactor evidence="1">
        <name>[4Fe-4S] cluster</name>
        <dbReference type="ChEBI" id="CHEBI:49883"/>
    </cofactor>
</comment>
<keyword evidence="8" id="KW-0456">Lyase</keyword>